<sequence>MGALRVFIHVAPWESSQEQERFKELWGPEAKVTNPRCCSTQRGTHPRTYCSRWARAFSFSRGPSLHQHFPVAPGGPPGSSTARCGMYTLLSVLWVYPGALPWKVPRKNPHPTPEPPRLASVDTEKQWLNSKPLPDV</sequence>
<keyword evidence="3" id="KW-1185">Reference proteome</keyword>
<reference evidence="2" key="1">
    <citation type="submission" date="2020-03" db="EMBL/GenBank/DDBJ databases">
        <authorList>
            <person name="Weist P."/>
        </authorList>
    </citation>
    <scope>NUCLEOTIDE SEQUENCE</scope>
</reference>
<protein>
    <submittedName>
        <fullName evidence="2">Uncharacterized protein</fullName>
    </submittedName>
</protein>
<gene>
    <name evidence="2" type="ORF">PLEPLA_LOCUS19077</name>
</gene>
<name>A0A9N7UJ30_PLEPL</name>
<proteinExistence type="predicted"/>
<evidence type="ECO:0000313" key="2">
    <source>
        <dbReference type="EMBL" id="CAB1431081.1"/>
    </source>
</evidence>
<feature type="region of interest" description="Disordered" evidence="1">
    <location>
        <begin position="105"/>
        <end position="136"/>
    </location>
</feature>
<organism evidence="2 3">
    <name type="scientific">Pleuronectes platessa</name>
    <name type="common">European plaice</name>
    <dbReference type="NCBI Taxonomy" id="8262"/>
    <lineage>
        <taxon>Eukaryota</taxon>
        <taxon>Metazoa</taxon>
        <taxon>Chordata</taxon>
        <taxon>Craniata</taxon>
        <taxon>Vertebrata</taxon>
        <taxon>Euteleostomi</taxon>
        <taxon>Actinopterygii</taxon>
        <taxon>Neopterygii</taxon>
        <taxon>Teleostei</taxon>
        <taxon>Neoteleostei</taxon>
        <taxon>Acanthomorphata</taxon>
        <taxon>Carangaria</taxon>
        <taxon>Pleuronectiformes</taxon>
        <taxon>Pleuronectoidei</taxon>
        <taxon>Pleuronectidae</taxon>
        <taxon>Pleuronectes</taxon>
    </lineage>
</organism>
<dbReference type="EMBL" id="CADEAL010001302">
    <property type="protein sequence ID" value="CAB1431081.1"/>
    <property type="molecule type" value="Genomic_DNA"/>
</dbReference>
<dbReference type="AlphaFoldDB" id="A0A9N7UJ30"/>
<evidence type="ECO:0000313" key="3">
    <source>
        <dbReference type="Proteomes" id="UP001153269"/>
    </source>
</evidence>
<evidence type="ECO:0000256" key="1">
    <source>
        <dbReference type="SAM" id="MobiDB-lite"/>
    </source>
</evidence>
<comment type="caution">
    <text evidence="2">The sequence shown here is derived from an EMBL/GenBank/DDBJ whole genome shotgun (WGS) entry which is preliminary data.</text>
</comment>
<accession>A0A9N7UJ30</accession>
<dbReference type="Proteomes" id="UP001153269">
    <property type="component" value="Unassembled WGS sequence"/>
</dbReference>